<reference evidence="2" key="1">
    <citation type="submission" date="2020-06" db="EMBL/GenBank/DDBJ databases">
        <authorList>
            <person name="Li T."/>
            <person name="Hu X."/>
            <person name="Zhang T."/>
            <person name="Song X."/>
            <person name="Zhang H."/>
            <person name="Dai N."/>
            <person name="Sheng W."/>
            <person name="Hou X."/>
            <person name="Wei L."/>
        </authorList>
    </citation>
    <scope>NUCLEOTIDE SEQUENCE</scope>
    <source>
        <strain evidence="2">KEN1</strain>
        <tissue evidence="2">Leaf</tissue>
    </source>
</reference>
<accession>A0AAW2WRS3</accession>
<dbReference type="Pfam" id="PF13966">
    <property type="entry name" value="zf-RVT"/>
    <property type="match status" value="1"/>
</dbReference>
<name>A0AAW2WRS3_9LAMI</name>
<dbReference type="AlphaFoldDB" id="A0AAW2WRS3"/>
<sequence length="254" mass="28991">MWRSLWSTRDLLVAGLRWRVGDGKSIPIKGQPWLPRPGTFQLIGQPANLVGGYKDCILSIRLQEIGAQDELIWHFERSGKFSVKSAYQVARGLRGEAECSCPGRSWAFIWKSKVPPKIALFGWKCVREALPTTNQLRRRGVHVSDGCGACSKEDEGLLHVLFLCEFARLVWAVSRLPRQALEYEGLSVEEWFRQVHQELGATEWKHFLSVCWALWEARNTRLFEGRRLEAIEVIRKAYRVSSIPNPNFQSVGVG</sequence>
<dbReference type="InterPro" id="IPR026960">
    <property type="entry name" value="RVT-Znf"/>
</dbReference>
<comment type="caution">
    <text evidence="2">The sequence shown here is derived from an EMBL/GenBank/DDBJ whole genome shotgun (WGS) entry which is preliminary data.</text>
</comment>
<gene>
    <name evidence="2" type="ORF">Slati_2158200</name>
</gene>
<dbReference type="EMBL" id="JACGWN010000007">
    <property type="protein sequence ID" value="KAL0444355.1"/>
    <property type="molecule type" value="Genomic_DNA"/>
</dbReference>
<protein>
    <recommendedName>
        <fullName evidence="1">Reverse transcriptase zinc-binding domain-containing protein</fullName>
    </recommendedName>
</protein>
<feature type="domain" description="Reverse transcriptase zinc-binding" evidence="1">
    <location>
        <begin position="81"/>
        <end position="171"/>
    </location>
</feature>
<organism evidence="2">
    <name type="scientific">Sesamum latifolium</name>
    <dbReference type="NCBI Taxonomy" id="2727402"/>
    <lineage>
        <taxon>Eukaryota</taxon>
        <taxon>Viridiplantae</taxon>
        <taxon>Streptophyta</taxon>
        <taxon>Embryophyta</taxon>
        <taxon>Tracheophyta</taxon>
        <taxon>Spermatophyta</taxon>
        <taxon>Magnoliopsida</taxon>
        <taxon>eudicotyledons</taxon>
        <taxon>Gunneridae</taxon>
        <taxon>Pentapetalae</taxon>
        <taxon>asterids</taxon>
        <taxon>lamiids</taxon>
        <taxon>Lamiales</taxon>
        <taxon>Pedaliaceae</taxon>
        <taxon>Sesamum</taxon>
    </lineage>
</organism>
<evidence type="ECO:0000259" key="1">
    <source>
        <dbReference type="Pfam" id="PF13966"/>
    </source>
</evidence>
<evidence type="ECO:0000313" key="2">
    <source>
        <dbReference type="EMBL" id="KAL0444355.1"/>
    </source>
</evidence>
<reference evidence="2" key="2">
    <citation type="journal article" date="2024" name="Plant">
        <title>Genomic evolution and insights into agronomic trait innovations of Sesamum species.</title>
        <authorList>
            <person name="Miao H."/>
            <person name="Wang L."/>
            <person name="Qu L."/>
            <person name="Liu H."/>
            <person name="Sun Y."/>
            <person name="Le M."/>
            <person name="Wang Q."/>
            <person name="Wei S."/>
            <person name="Zheng Y."/>
            <person name="Lin W."/>
            <person name="Duan Y."/>
            <person name="Cao H."/>
            <person name="Xiong S."/>
            <person name="Wang X."/>
            <person name="Wei L."/>
            <person name="Li C."/>
            <person name="Ma Q."/>
            <person name="Ju M."/>
            <person name="Zhao R."/>
            <person name="Li G."/>
            <person name="Mu C."/>
            <person name="Tian Q."/>
            <person name="Mei H."/>
            <person name="Zhang T."/>
            <person name="Gao T."/>
            <person name="Zhang H."/>
        </authorList>
    </citation>
    <scope>NUCLEOTIDE SEQUENCE</scope>
    <source>
        <strain evidence="2">KEN1</strain>
    </source>
</reference>
<proteinExistence type="predicted"/>